<dbReference type="InterPro" id="IPR045076">
    <property type="entry name" value="MutS"/>
</dbReference>
<accession>I5C1G5</accession>
<keyword evidence="2 7" id="KW-0547">Nucleotide-binding</keyword>
<dbReference type="GO" id="GO:0005524">
    <property type="term" value="F:ATP binding"/>
    <property type="evidence" value="ECO:0007669"/>
    <property type="project" value="UniProtKB-UniRule"/>
</dbReference>
<dbReference type="GO" id="GO:0016887">
    <property type="term" value="F:ATP hydrolysis activity"/>
    <property type="evidence" value="ECO:0007669"/>
    <property type="project" value="InterPro"/>
</dbReference>
<dbReference type="InterPro" id="IPR036187">
    <property type="entry name" value="DNA_mismatch_repair_MutS_sf"/>
</dbReference>
<feature type="region of interest" description="Disordered" evidence="9">
    <location>
        <begin position="784"/>
        <end position="803"/>
    </location>
</feature>
<dbReference type="GO" id="GO:0019843">
    <property type="term" value="F:rRNA binding"/>
    <property type="evidence" value="ECO:0007669"/>
    <property type="project" value="UniProtKB-UniRule"/>
</dbReference>
<keyword evidence="7" id="KW-0540">Nuclease</keyword>
<keyword evidence="7" id="KW-0255">Endonuclease</keyword>
<dbReference type="SUPFAM" id="SSF160443">
    <property type="entry name" value="SMR domain-like"/>
    <property type="match status" value="1"/>
</dbReference>
<keyword evidence="1 7" id="KW-0699">rRNA-binding</keyword>
<dbReference type="PANTHER" id="PTHR48466">
    <property type="entry name" value="OS10G0509000 PROTEIN-RELATED"/>
    <property type="match status" value="1"/>
</dbReference>
<evidence type="ECO:0000256" key="5">
    <source>
        <dbReference type="ARBA" id="ARBA00022884"/>
    </source>
</evidence>
<dbReference type="InterPro" id="IPR036063">
    <property type="entry name" value="Smr_dom_sf"/>
</dbReference>
<dbReference type="GO" id="GO:0072344">
    <property type="term" value="P:rescue of stalled ribosome"/>
    <property type="evidence" value="ECO:0007669"/>
    <property type="project" value="UniProtKB-UniRule"/>
</dbReference>
<evidence type="ECO:0000256" key="1">
    <source>
        <dbReference type="ARBA" id="ARBA00022730"/>
    </source>
</evidence>
<keyword evidence="6 7" id="KW-0238">DNA-binding</keyword>
<keyword evidence="4 7" id="KW-0067">ATP-binding</keyword>
<dbReference type="PANTHER" id="PTHR48466:SF2">
    <property type="entry name" value="OS10G0509000 PROTEIN"/>
    <property type="match status" value="1"/>
</dbReference>
<dbReference type="HAMAP" id="MF_00092">
    <property type="entry name" value="MutS2"/>
    <property type="match status" value="1"/>
</dbReference>
<dbReference type="InterPro" id="IPR000432">
    <property type="entry name" value="DNA_mismatch_repair_MutS_C"/>
</dbReference>
<evidence type="ECO:0000256" key="6">
    <source>
        <dbReference type="ARBA" id="ARBA00023125"/>
    </source>
</evidence>
<dbReference type="InterPro" id="IPR007696">
    <property type="entry name" value="DNA_mismatch_repair_MutS_core"/>
</dbReference>
<organism evidence="11 12">
    <name type="scientific">Nitritalea halalkaliphila LW7</name>
    <dbReference type="NCBI Taxonomy" id="1189621"/>
    <lineage>
        <taxon>Bacteria</taxon>
        <taxon>Pseudomonadati</taxon>
        <taxon>Bacteroidota</taxon>
        <taxon>Cytophagia</taxon>
        <taxon>Cytophagales</taxon>
        <taxon>Cyclobacteriaceae</taxon>
        <taxon>Nitritalea</taxon>
    </lineage>
</organism>
<dbReference type="STRING" id="1189621.A3SI_12479"/>
<dbReference type="SMART" id="SM00533">
    <property type="entry name" value="MUTSd"/>
    <property type="match status" value="1"/>
</dbReference>
<dbReference type="EMBL" id="AJYA01000028">
    <property type="protein sequence ID" value="EIM75667.1"/>
    <property type="molecule type" value="Genomic_DNA"/>
</dbReference>
<dbReference type="SMART" id="SM00534">
    <property type="entry name" value="MUTSac"/>
    <property type="match status" value="1"/>
</dbReference>
<dbReference type="InterPro" id="IPR046893">
    <property type="entry name" value="MSSS"/>
</dbReference>
<feature type="domain" description="Smr" evidence="10">
    <location>
        <begin position="727"/>
        <end position="802"/>
    </location>
</feature>
<comment type="similarity">
    <text evidence="7">Belongs to the DNA mismatch repair MutS family. MutS2 subfamily.</text>
</comment>
<evidence type="ECO:0000313" key="12">
    <source>
        <dbReference type="Proteomes" id="UP000005551"/>
    </source>
</evidence>
<dbReference type="Pfam" id="PF20297">
    <property type="entry name" value="MSSS"/>
    <property type="match status" value="1"/>
</dbReference>
<evidence type="ECO:0000313" key="11">
    <source>
        <dbReference type="EMBL" id="EIM75667.1"/>
    </source>
</evidence>
<dbReference type="PATRIC" id="fig|1189621.3.peg.2605"/>
<dbReference type="GO" id="GO:0030983">
    <property type="term" value="F:mismatched DNA binding"/>
    <property type="evidence" value="ECO:0007669"/>
    <property type="project" value="InterPro"/>
</dbReference>
<evidence type="ECO:0000256" key="9">
    <source>
        <dbReference type="SAM" id="MobiDB-lite"/>
    </source>
</evidence>
<dbReference type="InterPro" id="IPR005747">
    <property type="entry name" value="MutS2"/>
</dbReference>
<comment type="function">
    <text evidence="7">Acts as a ribosome collision sensor, splitting the ribosome into its 2 subunits. Detects stalled/collided 70S ribosomes which it binds and splits by an ATP-hydrolysis driven conformational change. Acts upstream of the ribosome quality control system (RQC), a ribosome-associated complex that mediates the extraction of incompletely synthesized nascent chains from stalled ribosomes and their subsequent degradation. Probably generates substrates for RQC.</text>
</comment>
<keyword evidence="5 7" id="KW-0694">RNA-binding</keyword>
<evidence type="ECO:0000259" key="10">
    <source>
        <dbReference type="PROSITE" id="PS50828"/>
    </source>
</evidence>
<reference evidence="11 12" key="1">
    <citation type="submission" date="2012-05" db="EMBL/GenBank/DDBJ databases">
        <title>Genome sequence of Nitritalea halalkaliphila LW7.</title>
        <authorList>
            <person name="Jangir P.K."/>
            <person name="Singh A."/>
            <person name="Shivaji S."/>
            <person name="Sharma R."/>
        </authorList>
    </citation>
    <scope>NUCLEOTIDE SEQUENCE [LARGE SCALE GENOMIC DNA]</scope>
    <source>
        <strain evidence="11 12">LW7</strain>
    </source>
</reference>
<dbReference type="Proteomes" id="UP000005551">
    <property type="component" value="Unassembled WGS sequence"/>
</dbReference>
<dbReference type="InterPro" id="IPR002625">
    <property type="entry name" value="Smr_dom"/>
</dbReference>
<evidence type="ECO:0000256" key="3">
    <source>
        <dbReference type="ARBA" id="ARBA00022801"/>
    </source>
</evidence>
<keyword evidence="8" id="KW-0175">Coiled coil</keyword>
<comment type="function">
    <text evidence="7">Endonuclease that is involved in the suppression of homologous recombination and thus may have a key role in the control of bacterial genetic diversity.</text>
</comment>
<dbReference type="GO" id="GO:0140664">
    <property type="term" value="F:ATP-dependent DNA damage sensor activity"/>
    <property type="evidence" value="ECO:0007669"/>
    <property type="project" value="InterPro"/>
</dbReference>
<keyword evidence="12" id="KW-1185">Reference proteome</keyword>
<name>I5C1G5_9BACT</name>
<dbReference type="InterPro" id="IPR027417">
    <property type="entry name" value="P-loop_NTPase"/>
</dbReference>
<comment type="subunit">
    <text evidence="7">Homodimer. Binds to stalled ribosomes, contacting rRNA.</text>
</comment>
<dbReference type="GO" id="GO:0043023">
    <property type="term" value="F:ribosomal large subunit binding"/>
    <property type="evidence" value="ECO:0007669"/>
    <property type="project" value="UniProtKB-UniRule"/>
</dbReference>
<dbReference type="Gene3D" id="3.30.1370.110">
    <property type="match status" value="1"/>
</dbReference>
<evidence type="ECO:0000256" key="4">
    <source>
        <dbReference type="ARBA" id="ARBA00022840"/>
    </source>
</evidence>
<evidence type="ECO:0000256" key="7">
    <source>
        <dbReference type="HAMAP-Rule" id="MF_00092"/>
    </source>
</evidence>
<gene>
    <name evidence="7" type="primary">mutS2</name>
    <name evidence="7" type="synonym">rqcU</name>
    <name evidence="11" type="ORF">A3SI_12479</name>
</gene>
<proteinExistence type="inferred from homology"/>
<dbReference type="EC" id="3.6.4.-" evidence="7"/>
<dbReference type="Pfam" id="PF00488">
    <property type="entry name" value="MutS_V"/>
    <property type="match status" value="1"/>
</dbReference>
<dbReference type="SMART" id="SM00463">
    <property type="entry name" value="SMR"/>
    <property type="match status" value="1"/>
</dbReference>
<dbReference type="SUPFAM" id="SSF48334">
    <property type="entry name" value="DNA repair protein MutS, domain III"/>
    <property type="match status" value="1"/>
</dbReference>
<dbReference type="PIRSF" id="PIRSF005814">
    <property type="entry name" value="MutS_YshD"/>
    <property type="match status" value="1"/>
</dbReference>
<keyword evidence="3 7" id="KW-0378">Hydrolase</keyword>
<dbReference type="AlphaFoldDB" id="I5C1G5"/>
<evidence type="ECO:0000256" key="8">
    <source>
        <dbReference type="SAM" id="Coils"/>
    </source>
</evidence>
<dbReference type="Gene3D" id="3.40.50.300">
    <property type="entry name" value="P-loop containing nucleotide triphosphate hydrolases"/>
    <property type="match status" value="1"/>
</dbReference>
<comment type="caution">
    <text evidence="11">The sequence shown here is derived from an EMBL/GenBank/DDBJ whole genome shotgun (WGS) entry which is preliminary data.</text>
</comment>
<dbReference type="PROSITE" id="PS50828">
    <property type="entry name" value="SMR"/>
    <property type="match status" value="1"/>
</dbReference>
<dbReference type="GO" id="GO:0045910">
    <property type="term" value="P:negative regulation of DNA recombination"/>
    <property type="evidence" value="ECO:0007669"/>
    <property type="project" value="InterPro"/>
</dbReference>
<dbReference type="GO" id="GO:0006298">
    <property type="term" value="P:mismatch repair"/>
    <property type="evidence" value="ECO:0007669"/>
    <property type="project" value="InterPro"/>
</dbReference>
<dbReference type="Pfam" id="PF01713">
    <property type="entry name" value="Smr"/>
    <property type="match status" value="1"/>
</dbReference>
<dbReference type="GO" id="GO:0004519">
    <property type="term" value="F:endonuclease activity"/>
    <property type="evidence" value="ECO:0007669"/>
    <property type="project" value="UniProtKB-UniRule"/>
</dbReference>
<feature type="coiled-coil region" evidence="8">
    <location>
        <begin position="530"/>
        <end position="628"/>
    </location>
</feature>
<dbReference type="SUPFAM" id="SSF52540">
    <property type="entry name" value="P-loop containing nucleoside triphosphate hydrolases"/>
    <property type="match status" value="1"/>
</dbReference>
<protein>
    <recommendedName>
        <fullName evidence="7">Endonuclease MutS2</fullName>
        <ecNumber evidence="7">3.1.-.-</ecNumber>
    </recommendedName>
    <alternativeName>
        <fullName evidence="7">Ribosome-associated protein quality control-upstream factor</fullName>
        <shortName evidence="7">RQC-upstream factor</shortName>
        <shortName evidence="7">RqcU</shortName>
        <ecNumber evidence="7">3.6.4.-</ecNumber>
    </alternativeName>
</protein>
<sequence>MIYMKLYPENLEEKINFDKVKALIKAQCTSSLGTDFVDKVQFSKDYEQVSRFLEQTHEFVQILNSGEAFPSAHFTNVHPYLDKARLEGTFLYEDEFHALKASLHTLDGCVRFFAKHGEEYPELTKLTGFVELDDSLYKAIDRIIDEKGKVRNNASRELSLIRSQILYEENRLRKVLDRIFKEAKGRGFTPDDAAVTIRGGRMVIPVLAENKRKIKGFIHDESATGQTVFLEPAEVLDINNELQDLAYMEKREIRKLLTQLTDRVRPLIPVLRKAYHFLGMLDFIRAKAKFARQIGAVKPQLEKQRVLDWRNARHPILELALRQQEKSIVPLQMKLDHNHRLLVISGPNAGGKSVTLKTTALVQYMLQCGLLVPMDADSTCTLFDQFFIDIGDEQNIENDLSTYSSHLMSMKHFTRFAHKKTVLFIDEFGTGTEPLFGGAIAEGILLHLAKSGAYGVITTHYGNLKQVAAKTQGLVNGAMRYDVERLEPRYELEIGKPGSSFALEIAQKIGIDREILDYAKTHIGEDRVRYDRMLTKLENEQQALRRSTQEHKQRERQLQQELSRYEKLAADLEENKKKYLAEAKAEAAKLLVDVNRKIELSIKEIREKQADKERTKAIREELELLKQEVRPTLKDRPKKAAAEPIQVMEGAIQVGDTVRLKDNGAIAEVLSLSAKEAEISIGELKSLVKLKRLERISAGEAKREKRVSSSRHASYATDKMLNFSPNLDIRGRRGEEILPIVQNFIDEGNMLGVKNLRIVHGKGDGILRQVTRNMLQHMPAVRKMEDEHADRGGSGVTLVTLKD</sequence>
<evidence type="ECO:0000256" key="2">
    <source>
        <dbReference type="ARBA" id="ARBA00022741"/>
    </source>
</evidence>
<dbReference type="NCBIfam" id="TIGR01069">
    <property type="entry name" value="mutS2"/>
    <property type="match status" value="1"/>
</dbReference>
<dbReference type="EC" id="3.1.-.-" evidence="7"/>
<feature type="binding site" evidence="7">
    <location>
        <begin position="346"/>
        <end position="353"/>
    </location>
    <ligand>
        <name>ATP</name>
        <dbReference type="ChEBI" id="CHEBI:30616"/>
    </ligand>
</feature>